<dbReference type="Proteomes" id="UP001307705">
    <property type="component" value="Unassembled WGS sequence"/>
</dbReference>
<comment type="caution">
    <text evidence="2">The sequence shown here is derived from an EMBL/GenBank/DDBJ whole genome shotgun (WGS) entry which is preliminary data.</text>
</comment>
<reference evidence="2 3" key="1">
    <citation type="submission" date="2023-08" db="EMBL/GenBank/DDBJ databases">
        <title>Draft genome sequence of Algoriphagus taiwanensis.</title>
        <authorList>
            <person name="Takatani N."/>
            <person name="Hosokawa M."/>
            <person name="Sawabe T."/>
        </authorList>
    </citation>
    <scope>NUCLEOTIDE SEQUENCE [LARGE SCALE GENOMIC DNA]</scope>
    <source>
        <strain evidence="2 3">JCM 19755</strain>
    </source>
</reference>
<evidence type="ECO:0000313" key="2">
    <source>
        <dbReference type="EMBL" id="GMQ33170.1"/>
    </source>
</evidence>
<evidence type="ECO:0008006" key="4">
    <source>
        <dbReference type="Google" id="ProtNLM"/>
    </source>
</evidence>
<dbReference type="RefSeq" id="WP_420915729.1">
    <property type="nucleotide sequence ID" value="NZ_BTPE01000004.1"/>
</dbReference>
<evidence type="ECO:0000313" key="3">
    <source>
        <dbReference type="Proteomes" id="UP001307705"/>
    </source>
</evidence>
<dbReference type="InterPro" id="IPR035093">
    <property type="entry name" value="RelE/ParE_toxin_dom_sf"/>
</dbReference>
<name>A0ABQ6PZ07_9BACT</name>
<proteinExistence type="predicted"/>
<keyword evidence="1" id="KW-1277">Toxin-antitoxin system</keyword>
<keyword evidence="3" id="KW-1185">Reference proteome</keyword>
<dbReference type="InterPro" id="IPR007712">
    <property type="entry name" value="RelE/ParE_toxin"/>
</dbReference>
<organism evidence="2 3">
    <name type="scientific">Algoriphagus taiwanensis</name>
    <dbReference type="NCBI Taxonomy" id="1445656"/>
    <lineage>
        <taxon>Bacteria</taxon>
        <taxon>Pseudomonadati</taxon>
        <taxon>Bacteroidota</taxon>
        <taxon>Cytophagia</taxon>
        <taxon>Cytophagales</taxon>
        <taxon>Cyclobacteriaceae</taxon>
        <taxon>Algoriphagus</taxon>
    </lineage>
</organism>
<evidence type="ECO:0000256" key="1">
    <source>
        <dbReference type="ARBA" id="ARBA00022649"/>
    </source>
</evidence>
<gene>
    <name evidence="2" type="ORF">Ataiwa_14420</name>
</gene>
<accession>A0ABQ6PZ07</accession>
<sequence length="94" mass="11188">MEVFVTPRAERNFDSIVKYISSKWGENTAKEFIHKVDEIFKILKTQPYIGMVETSDIRGFQLSPQTRILYRIRGNKMIILSFFDVRKNPKKKFK</sequence>
<dbReference type="Pfam" id="PF05016">
    <property type="entry name" value="ParE_toxin"/>
    <property type="match status" value="1"/>
</dbReference>
<dbReference type="EMBL" id="BTPE01000004">
    <property type="protein sequence ID" value="GMQ33170.1"/>
    <property type="molecule type" value="Genomic_DNA"/>
</dbReference>
<dbReference type="Gene3D" id="3.30.2310.20">
    <property type="entry name" value="RelE-like"/>
    <property type="match status" value="1"/>
</dbReference>
<protein>
    <recommendedName>
        <fullName evidence="4">Plasmid stabilization system protein ParE</fullName>
    </recommendedName>
</protein>